<keyword evidence="1" id="KW-0732">Signal</keyword>
<name>A0A6G1KVK7_9PEZI</name>
<feature type="chain" id="PRO_5026249961" description="4Fe-4S ferredoxin-type domain-containing protein" evidence="1">
    <location>
        <begin position="32"/>
        <end position="178"/>
    </location>
</feature>
<dbReference type="EMBL" id="ML995912">
    <property type="protein sequence ID" value="KAF2764713.1"/>
    <property type="molecule type" value="Genomic_DNA"/>
</dbReference>
<evidence type="ECO:0000256" key="1">
    <source>
        <dbReference type="SAM" id="SignalP"/>
    </source>
</evidence>
<dbReference type="AlphaFoldDB" id="A0A6G1KVK7"/>
<accession>A0A6G1KVK7</accession>
<reference evidence="2" key="1">
    <citation type="journal article" date="2020" name="Stud. Mycol.">
        <title>101 Dothideomycetes genomes: a test case for predicting lifestyles and emergence of pathogens.</title>
        <authorList>
            <person name="Haridas S."/>
            <person name="Albert R."/>
            <person name="Binder M."/>
            <person name="Bloem J."/>
            <person name="Labutti K."/>
            <person name="Salamov A."/>
            <person name="Andreopoulos B."/>
            <person name="Baker S."/>
            <person name="Barry K."/>
            <person name="Bills G."/>
            <person name="Bluhm B."/>
            <person name="Cannon C."/>
            <person name="Castanera R."/>
            <person name="Culley D."/>
            <person name="Daum C."/>
            <person name="Ezra D."/>
            <person name="Gonzalez J."/>
            <person name="Henrissat B."/>
            <person name="Kuo A."/>
            <person name="Liang C."/>
            <person name="Lipzen A."/>
            <person name="Lutzoni F."/>
            <person name="Magnuson J."/>
            <person name="Mondo S."/>
            <person name="Nolan M."/>
            <person name="Ohm R."/>
            <person name="Pangilinan J."/>
            <person name="Park H.-J."/>
            <person name="Ramirez L."/>
            <person name="Alfaro M."/>
            <person name="Sun H."/>
            <person name="Tritt A."/>
            <person name="Yoshinaga Y."/>
            <person name="Zwiers L.-H."/>
            <person name="Turgeon B."/>
            <person name="Goodwin S."/>
            <person name="Spatafora J."/>
            <person name="Crous P."/>
            <person name="Grigoriev I."/>
        </authorList>
    </citation>
    <scope>NUCLEOTIDE SEQUENCE</scope>
    <source>
        <strain evidence="2">CBS 116005</strain>
    </source>
</reference>
<proteinExistence type="predicted"/>
<sequence>MDTMSVGSTIFSIKRLLALIVIGTLATGAAAAPGKKLPVDICDICNCSIDCPYGCIAVASGPWHFDNVLRRDTVVQVLQRHAISSNFHLGRTVRIDEIKTVRGLRKWWRHLATVGGVKRAYCLYSHALLSLRLYISKLKNASHMVCCILLTCAQNYTQSENSYGAGDTPFGTCGLRIA</sequence>
<keyword evidence="3" id="KW-1185">Reference proteome</keyword>
<feature type="signal peptide" evidence="1">
    <location>
        <begin position="1"/>
        <end position="31"/>
    </location>
</feature>
<evidence type="ECO:0008006" key="4">
    <source>
        <dbReference type="Google" id="ProtNLM"/>
    </source>
</evidence>
<evidence type="ECO:0000313" key="2">
    <source>
        <dbReference type="EMBL" id="KAF2764713.1"/>
    </source>
</evidence>
<evidence type="ECO:0000313" key="3">
    <source>
        <dbReference type="Proteomes" id="UP000799436"/>
    </source>
</evidence>
<dbReference type="Proteomes" id="UP000799436">
    <property type="component" value="Unassembled WGS sequence"/>
</dbReference>
<protein>
    <recommendedName>
        <fullName evidence="4">4Fe-4S ferredoxin-type domain-containing protein</fullName>
    </recommendedName>
</protein>
<gene>
    <name evidence="2" type="ORF">EJ03DRAFT_17391</name>
</gene>
<organism evidence="2 3">
    <name type="scientific">Teratosphaeria nubilosa</name>
    <dbReference type="NCBI Taxonomy" id="161662"/>
    <lineage>
        <taxon>Eukaryota</taxon>
        <taxon>Fungi</taxon>
        <taxon>Dikarya</taxon>
        <taxon>Ascomycota</taxon>
        <taxon>Pezizomycotina</taxon>
        <taxon>Dothideomycetes</taxon>
        <taxon>Dothideomycetidae</taxon>
        <taxon>Mycosphaerellales</taxon>
        <taxon>Teratosphaeriaceae</taxon>
        <taxon>Teratosphaeria</taxon>
    </lineage>
</organism>